<name>A0A1L3EV59_9GAMM</name>
<dbReference type="STRING" id="1440763.BJI69_14210"/>
<evidence type="ECO:0000256" key="3">
    <source>
        <dbReference type="ARBA" id="ARBA00023163"/>
    </source>
</evidence>
<keyword evidence="2" id="KW-0238">DNA-binding</keyword>
<dbReference type="CDD" id="cd00093">
    <property type="entry name" value="HTH_XRE"/>
    <property type="match status" value="1"/>
</dbReference>
<proteinExistence type="predicted"/>
<feature type="domain" description="HTH cro/C1-type" evidence="4">
    <location>
        <begin position="18"/>
        <end position="63"/>
    </location>
</feature>
<dbReference type="InterPro" id="IPR015927">
    <property type="entry name" value="Peptidase_S24_S26A/B/C"/>
</dbReference>
<accession>A0A1L3EV59</accession>
<evidence type="ECO:0000313" key="5">
    <source>
        <dbReference type="EMBL" id="APG04931.1"/>
    </source>
</evidence>
<dbReference type="SUPFAM" id="SSF47413">
    <property type="entry name" value="lambda repressor-like DNA-binding domains"/>
    <property type="match status" value="1"/>
</dbReference>
<keyword evidence="3" id="KW-0804">Transcription</keyword>
<sequence length="235" mass="26141">MTIGDRIKQARTDGPAGKVSRKDLAAVVGIAYSTLADIENGYQENTTALHRIARRLGVRVEWLETGRGAMEAPPNQSVGYDDGSTSQGVARFETDEGYVRFPLLEGFAGMGRGDYVGDYPEVVTSLRVSRDWVERKFPGVPPEVIRVMTGRGDSMKGQFNDGDLIFIDTRVKDFDQDSAYCFRWEGRVLVKRLQFVGRNTLRILSKNPDYPAIDAPLSEIEIGGRALAAWTLQEF</sequence>
<gene>
    <name evidence="5" type="ORF">BJI69_14210</name>
</gene>
<dbReference type="SUPFAM" id="SSF51306">
    <property type="entry name" value="LexA/Signal peptidase"/>
    <property type="match status" value="1"/>
</dbReference>
<dbReference type="PROSITE" id="PS50943">
    <property type="entry name" value="HTH_CROC1"/>
    <property type="match status" value="1"/>
</dbReference>
<dbReference type="Proteomes" id="UP000182987">
    <property type="component" value="Chromosome"/>
</dbReference>
<evidence type="ECO:0000256" key="2">
    <source>
        <dbReference type="ARBA" id="ARBA00023125"/>
    </source>
</evidence>
<dbReference type="EMBL" id="CP017480">
    <property type="protein sequence ID" value="APG04931.1"/>
    <property type="molecule type" value="Genomic_DNA"/>
</dbReference>
<dbReference type="InterPro" id="IPR039418">
    <property type="entry name" value="LexA-like"/>
</dbReference>
<evidence type="ECO:0000256" key="1">
    <source>
        <dbReference type="ARBA" id="ARBA00023015"/>
    </source>
</evidence>
<dbReference type="InterPro" id="IPR036286">
    <property type="entry name" value="LexA/Signal_pep-like_sf"/>
</dbReference>
<dbReference type="Gene3D" id="1.10.260.40">
    <property type="entry name" value="lambda repressor-like DNA-binding domains"/>
    <property type="match status" value="1"/>
</dbReference>
<keyword evidence="1" id="KW-0805">Transcription regulation</keyword>
<dbReference type="Pfam" id="PF01381">
    <property type="entry name" value="HTH_3"/>
    <property type="match status" value="1"/>
</dbReference>
<dbReference type="InterPro" id="IPR010982">
    <property type="entry name" value="Lambda_DNA-bd_dom_sf"/>
</dbReference>
<dbReference type="Gene3D" id="2.10.109.10">
    <property type="entry name" value="Umud Fragment, subunit A"/>
    <property type="match status" value="1"/>
</dbReference>
<dbReference type="InterPro" id="IPR001387">
    <property type="entry name" value="Cro/C1-type_HTH"/>
</dbReference>
<dbReference type="PANTHER" id="PTHR40661">
    <property type="match status" value="1"/>
</dbReference>
<keyword evidence="6" id="KW-1185">Reference proteome</keyword>
<dbReference type="GO" id="GO:0003677">
    <property type="term" value="F:DNA binding"/>
    <property type="evidence" value="ECO:0007669"/>
    <property type="project" value="UniProtKB-KW"/>
</dbReference>
<protein>
    <recommendedName>
        <fullName evidence="4">HTH cro/C1-type domain-containing protein</fullName>
    </recommendedName>
</protein>
<dbReference type="CDD" id="cd06529">
    <property type="entry name" value="S24_LexA-like"/>
    <property type="match status" value="1"/>
</dbReference>
<dbReference type="Pfam" id="PF00717">
    <property type="entry name" value="Peptidase_S24"/>
    <property type="match status" value="1"/>
</dbReference>
<evidence type="ECO:0000313" key="6">
    <source>
        <dbReference type="Proteomes" id="UP000182987"/>
    </source>
</evidence>
<organism evidence="5 6">
    <name type="scientific">Luteibacter rhizovicinus DSM 16549</name>
    <dbReference type="NCBI Taxonomy" id="1440763"/>
    <lineage>
        <taxon>Bacteria</taxon>
        <taxon>Pseudomonadati</taxon>
        <taxon>Pseudomonadota</taxon>
        <taxon>Gammaproteobacteria</taxon>
        <taxon>Lysobacterales</taxon>
        <taxon>Rhodanobacteraceae</taxon>
        <taxon>Luteibacter</taxon>
    </lineage>
</organism>
<reference evidence="6" key="1">
    <citation type="submission" date="2016-09" db="EMBL/GenBank/DDBJ databases">
        <authorList>
            <person name="Lysoe E."/>
        </authorList>
    </citation>
    <scope>NUCLEOTIDE SEQUENCE [LARGE SCALE GENOMIC DNA]</scope>
    <source>
        <strain evidence="6">LJ96T</strain>
    </source>
</reference>
<dbReference type="KEGG" id="lrz:BJI69_14210"/>
<dbReference type="PANTHER" id="PTHR40661:SF3">
    <property type="entry name" value="FELS-1 PROPHAGE TRANSCRIPTIONAL REGULATOR"/>
    <property type="match status" value="1"/>
</dbReference>
<dbReference type="SMART" id="SM00530">
    <property type="entry name" value="HTH_XRE"/>
    <property type="match status" value="1"/>
</dbReference>
<dbReference type="AlphaFoldDB" id="A0A1L3EV59"/>
<evidence type="ECO:0000259" key="4">
    <source>
        <dbReference type="PROSITE" id="PS50943"/>
    </source>
</evidence>